<dbReference type="KEGG" id="egn:BMF35_b0090"/>
<dbReference type="GO" id="GO:0046872">
    <property type="term" value="F:metal ion binding"/>
    <property type="evidence" value="ECO:0007669"/>
    <property type="project" value="UniProtKB-KW"/>
</dbReference>
<protein>
    <submittedName>
        <fullName evidence="6">Uncharacterized protein</fullName>
    </submittedName>
</protein>
<evidence type="ECO:0000256" key="2">
    <source>
        <dbReference type="ARBA" id="ARBA00022505"/>
    </source>
</evidence>
<keyword evidence="7" id="KW-1185">Reference proteome</keyword>
<evidence type="ECO:0000313" key="6">
    <source>
        <dbReference type="EMBL" id="KLE31072.1"/>
    </source>
</evidence>
<sequence length="247" mass="25953">MRGMLALFCLTLCLSCAPETERGPVILAAASMQEALGDIAVDWQGDDNAMPSLSYAGSATVARQVADGAPADLVITADRRWMDWLAEQGALRGEPVAIAGNRLVIIAPSGDASEVDLESLAAAPDTFRVAMGDPDTVPAGIFAREALQGLGLWDSLQGHIVPTENVRLALALVERGEAARGIVYASDATASRGVRVVREIDPSLHAPIIYFAALTNASDHADAADLLAYLSSTNARRHFTARGFASL</sequence>
<dbReference type="Pfam" id="PF13531">
    <property type="entry name" value="SBP_bac_11"/>
    <property type="match status" value="1"/>
</dbReference>
<evidence type="ECO:0000256" key="5">
    <source>
        <dbReference type="ARBA" id="ARBA00062515"/>
    </source>
</evidence>
<dbReference type="GO" id="GO:1901359">
    <property type="term" value="F:tungstate binding"/>
    <property type="evidence" value="ECO:0007669"/>
    <property type="project" value="UniProtKB-ARBA"/>
</dbReference>
<reference evidence="6 7" key="1">
    <citation type="submission" date="2015-04" db="EMBL/GenBank/DDBJ databases">
        <title>The draft genome sequence of Erythrobacr gangjinensis K7-2.</title>
        <authorList>
            <person name="Zhuang L."/>
            <person name="Liu Y."/>
            <person name="Shao Z."/>
        </authorList>
    </citation>
    <scope>NUCLEOTIDE SEQUENCE [LARGE SCALE GENOMIC DNA]</scope>
    <source>
        <strain evidence="6 7">K7-2</strain>
    </source>
</reference>
<comment type="caution">
    <text evidence="6">The sequence shown here is derived from an EMBL/GenBank/DDBJ whole genome shotgun (WGS) entry which is preliminary data.</text>
</comment>
<dbReference type="PANTHER" id="PTHR30632">
    <property type="entry name" value="MOLYBDATE-BINDING PERIPLASMIC PROTEIN"/>
    <property type="match status" value="1"/>
</dbReference>
<comment type="similarity">
    <text evidence="1">Belongs to the bacterial solute-binding protein ModA family.</text>
</comment>
<dbReference type="FunFam" id="3.40.190.10:FF:000035">
    <property type="entry name" value="Molybdate ABC transporter substrate-binding protein"/>
    <property type="match status" value="1"/>
</dbReference>
<gene>
    <name evidence="6" type="ORF">AAW01_12560</name>
</gene>
<dbReference type="PANTHER" id="PTHR30632:SF0">
    <property type="entry name" value="SULFATE-BINDING PROTEIN"/>
    <property type="match status" value="1"/>
</dbReference>
<comment type="subunit">
    <text evidence="5">The complex is composed of two ATP-binding proteins (ModC), two transmembrane proteins (ModB) and a solute-binding protein (ModA).</text>
</comment>
<dbReference type="InterPro" id="IPR050682">
    <property type="entry name" value="ModA/WtpA"/>
</dbReference>
<dbReference type="GO" id="GO:0030973">
    <property type="term" value="F:molybdate ion binding"/>
    <property type="evidence" value="ECO:0007669"/>
    <property type="project" value="TreeGrafter"/>
</dbReference>
<dbReference type="OrthoDB" id="9785015at2"/>
<dbReference type="GO" id="GO:0015689">
    <property type="term" value="P:molybdate ion transport"/>
    <property type="evidence" value="ECO:0007669"/>
    <property type="project" value="InterPro"/>
</dbReference>
<accession>A0A0G9MK46</accession>
<name>A0A0G9MK46_9SPHN</name>
<dbReference type="Gene3D" id="3.40.190.10">
    <property type="entry name" value="Periplasmic binding protein-like II"/>
    <property type="match status" value="2"/>
</dbReference>
<proteinExistence type="inferred from homology"/>
<keyword evidence="3" id="KW-0479">Metal-binding</keyword>
<evidence type="ECO:0000256" key="3">
    <source>
        <dbReference type="ARBA" id="ARBA00022723"/>
    </source>
</evidence>
<dbReference type="STRING" id="502682.BMF35_b0090"/>
<organism evidence="6 7">
    <name type="scientific">Aurantiacibacter gangjinensis</name>
    <dbReference type="NCBI Taxonomy" id="502682"/>
    <lineage>
        <taxon>Bacteria</taxon>
        <taxon>Pseudomonadati</taxon>
        <taxon>Pseudomonadota</taxon>
        <taxon>Alphaproteobacteria</taxon>
        <taxon>Sphingomonadales</taxon>
        <taxon>Erythrobacteraceae</taxon>
        <taxon>Aurantiacibacter</taxon>
    </lineage>
</organism>
<dbReference type="InterPro" id="IPR005950">
    <property type="entry name" value="ModA"/>
</dbReference>
<dbReference type="PATRIC" id="fig|502682.8.peg.2561"/>
<dbReference type="AlphaFoldDB" id="A0A0G9MK46"/>
<dbReference type="NCBIfam" id="TIGR01256">
    <property type="entry name" value="modA"/>
    <property type="match status" value="1"/>
</dbReference>
<keyword evidence="4" id="KW-0732">Signal</keyword>
<dbReference type="SUPFAM" id="SSF53850">
    <property type="entry name" value="Periplasmic binding protein-like II"/>
    <property type="match status" value="1"/>
</dbReference>
<dbReference type="EMBL" id="LBHC01000003">
    <property type="protein sequence ID" value="KLE31072.1"/>
    <property type="molecule type" value="Genomic_DNA"/>
</dbReference>
<evidence type="ECO:0000313" key="7">
    <source>
        <dbReference type="Proteomes" id="UP000053070"/>
    </source>
</evidence>
<evidence type="ECO:0000256" key="4">
    <source>
        <dbReference type="ARBA" id="ARBA00022729"/>
    </source>
</evidence>
<dbReference type="Proteomes" id="UP000053070">
    <property type="component" value="Unassembled WGS sequence"/>
</dbReference>
<evidence type="ECO:0000256" key="1">
    <source>
        <dbReference type="ARBA" id="ARBA00009175"/>
    </source>
</evidence>
<dbReference type="PIRSF" id="PIRSF004846">
    <property type="entry name" value="ModA"/>
    <property type="match status" value="1"/>
</dbReference>
<keyword evidence="2" id="KW-0500">Molybdenum</keyword>